<organism evidence="1 2">
    <name type="scientific">Streptomyces yatensis</name>
    <dbReference type="NCBI Taxonomy" id="155177"/>
    <lineage>
        <taxon>Bacteria</taxon>
        <taxon>Bacillati</taxon>
        <taxon>Actinomycetota</taxon>
        <taxon>Actinomycetes</taxon>
        <taxon>Kitasatosporales</taxon>
        <taxon>Streptomycetaceae</taxon>
        <taxon>Streptomyces</taxon>
        <taxon>Streptomyces violaceusniger group</taxon>
    </lineage>
</organism>
<evidence type="ECO:0000313" key="1">
    <source>
        <dbReference type="EMBL" id="GAA1718367.1"/>
    </source>
</evidence>
<sequence length="111" mass="11381">MGGDVERRHRHGVRAGGRQAEDLQCLGGQLGVAAAALQKGVEGGLPALRVPALQLGLGGAVALHNGLGVTVHDVHDGRGDLQEFRQFGVGAALDLGQQRIEHQLGGEPEGA</sequence>
<protein>
    <submittedName>
        <fullName evidence="1">Uncharacterized protein</fullName>
    </submittedName>
</protein>
<dbReference type="Proteomes" id="UP001499947">
    <property type="component" value="Unassembled WGS sequence"/>
</dbReference>
<accession>A0ABN2J5E7</accession>
<comment type="caution">
    <text evidence="1">The sequence shown here is derived from an EMBL/GenBank/DDBJ whole genome shotgun (WGS) entry which is preliminary data.</text>
</comment>
<name>A0ABN2J5E7_9ACTN</name>
<gene>
    <name evidence="1" type="ORF">GCM10009680_69770</name>
</gene>
<reference evidence="1 2" key="1">
    <citation type="journal article" date="2019" name="Int. J. Syst. Evol. Microbiol.">
        <title>The Global Catalogue of Microorganisms (GCM) 10K type strain sequencing project: providing services to taxonomists for standard genome sequencing and annotation.</title>
        <authorList>
            <consortium name="The Broad Institute Genomics Platform"/>
            <consortium name="The Broad Institute Genome Sequencing Center for Infectious Disease"/>
            <person name="Wu L."/>
            <person name="Ma J."/>
        </authorList>
    </citation>
    <scope>NUCLEOTIDE SEQUENCE [LARGE SCALE GENOMIC DNA]</scope>
    <source>
        <strain evidence="1 2">JCM 13244</strain>
    </source>
</reference>
<evidence type="ECO:0000313" key="2">
    <source>
        <dbReference type="Proteomes" id="UP001499947"/>
    </source>
</evidence>
<dbReference type="EMBL" id="BAAALR010000084">
    <property type="protein sequence ID" value="GAA1718367.1"/>
    <property type="molecule type" value="Genomic_DNA"/>
</dbReference>
<keyword evidence="2" id="KW-1185">Reference proteome</keyword>
<proteinExistence type="predicted"/>